<name>A0ACB9F1Q8_CICIN</name>
<sequence length="174" mass="20228">MANKQRDNDDLGHKITLGSKEDETVRTLTIHTMASNVFSSNTRAHQHASHTEMMCEEFDESEVTFAEVEASNTQENHTQWQHNKFSIINKIKRKKRSLPISIPKNISSSRNVESDLFEDDYEDEIIVPPHILLMRRVLRDVTYSICRGYGKALKGRELNQMRNLIFRFTGFLET</sequence>
<gene>
    <name evidence="1" type="ORF">L2E82_14842</name>
</gene>
<dbReference type="EMBL" id="CM042011">
    <property type="protein sequence ID" value="KAI3764825.1"/>
    <property type="molecule type" value="Genomic_DNA"/>
</dbReference>
<comment type="caution">
    <text evidence="1">The sequence shown here is derived from an EMBL/GenBank/DDBJ whole genome shotgun (WGS) entry which is preliminary data.</text>
</comment>
<accession>A0ACB9F1Q8</accession>
<protein>
    <submittedName>
        <fullName evidence="1">Uncharacterized protein</fullName>
    </submittedName>
</protein>
<evidence type="ECO:0000313" key="2">
    <source>
        <dbReference type="Proteomes" id="UP001055811"/>
    </source>
</evidence>
<keyword evidence="2" id="KW-1185">Reference proteome</keyword>
<reference evidence="1 2" key="2">
    <citation type="journal article" date="2022" name="Mol. Ecol. Resour.">
        <title>The genomes of chicory, endive, great burdock and yacon provide insights into Asteraceae paleo-polyploidization history and plant inulin production.</title>
        <authorList>
            <person name="Fan W."/>
            <person name="Wang S."/>
            <person name="Wang H."/>
            <person name="Wang A."/>
            <person name="Jiang F."/>
            <person name="Liu H."/>
            <person name="Zhao H."/>
            <person name="Xu D."/>
            <person name="Zhang Y."/>
        </authorList>
    </citation>
    <scope>NUCLEOTIDE SEQUENCE [LARGE SCALE GENOMIC DNA]</scope>
    <source>
        <strain evidence="2">cv. Punajuju</strain>
        <tissue evidence="1">Leaves</tissue>
    </source>
</reference>
<evidence type="ECO:0000313" key="1">
    <source>
        <dbReference type="EMBL" id="KAI3764825.1"/>
    </source>
</evidence>
<dbReference type="Proteomes" id="UP001055811">
    <property type="component" value="Linkage Group LG03"/>
</dbReference>
<reference evidence="2" key="1">
    <citation type="journal article" date="2022" name="Mol. Ecol. Resour.">
        <title>The genomes of chicory, endive, great burdock and yacon provide insights into Asteraceae palaeo-polyploidization history and plant inulin production.</title>
        <authorList>
            <person name="Fan W."/>
            <person name="Wang S."/>
            <person name="Wang H."/>
            <person name="Wang A."/>
            <person name="Jiang F."/>
            <person name="Liu H."/>
            <person name="Zhao H."/>
            <person name="Xu D."/>
            <person name="Zhang Y."/>
        </authorList>
    </citation>
    <scope>NUCLEOTIDE SEQUENCE [LARGE SCALE GENOMIC DNA]</scope>
    <source>
        <strain evidence="2">cv. Punajuju</strain>
    </source>
</reference>
<proteinExistence type="predicted"/>
<organism evidence="1 2">
    <name type="scientific">Cichorium intybus</name>
    <name type="common">Chicory</name>
    <dbReference type="NCBI Taxonomy" id="13427"/>
    <lineage>
        <taxon>Eukaryota</taxon>
        <taxon>Viridiplantae</taxon>
        <taxon>Streptophyta</taxon>
        <taxon>Embryophyta</taxon>
        <taxon>Tracheophyta</taxon>
        <taxon>Spermatophyta</taxon>
        <taxon>Magnoliopsida</taxon>
        <taxon>eudicotyledons</taxon>
        <taxon>Gunneridae</taxon>
        <taxon>Pentapetalae</taxon>
        <taxon>asterids</taxon>
        <taxon>campanulids</taxon>
        <taxon>Asterales</taxon>
        <taxon>Asteraceae</taxon>
        <taxon>Cichorioideae</taxon>
        <taxon>Cichorieae</taxon>
        <taxon>Cichoriinae</taxon>
        <taxon>Cichorium</taxon>
    </lineage>
</organism>